<dbReference type="Gene3D" id="1.20.1250.20">
    <property type="entry name" value="MFS general substrate transporter like domains"/>
    <property type="match status" value="2"/>
</dbReference>
<feature type="transmembrane region" description="Helical" evidence="5">
    <location>
        <begin position="119"/>
        <end position="145"/>
    </location>
</feature>
<keyword evidence="7" id="KW-1185">Reference proteome</keyword>
<feature type="transmembrane region" description="Helical" evidence="5">
    <location>
        <begin position="386"/>
        <end position="403"/>
    </location>
</feature>
<organism evidence="6 7">
    <name type="scientific">Triparma columacea</name>
    <dbReference type="NCBI Taxonomy" id="722753"/>
    <lineage>
        <taxon>Eukaryota</taxon>
        <taxon>Sar</taxon>
        <taxon>Stramenopiles</taxon>
        <taxon>Ochrophyta</taxon>
        <taxon>Bolidophyceae</taxon>
        <taxon>Parmales</taxon>
        <taxon>Triparmaceae</taxon>
        <taxon>Triparma</taxon>
    </lineage>
</organism>
<feature type="transmembrane region" description="Helical" evidence="5">
    <location>
        <begin position="360"/>
        <end position="380"/>
    </location>
</feature>
<reference evidence="7" key="1">
    <citation type="journal article" date="2023" name="Commun. Biol.">
        <title>Genome analysis of Parmales, the sister group of diatoms, reveals the evolutionary specialization of diatoms from phago-mixotrophs to photoautotrophs.</title>
        <authorList>
            <person name="Ban H."/>
            <person name="Sato S."/>
            <person name="Yoshikawa S."/>
            <person name="Yamada K."/>
            <person name="Nakamura Y."/>
            <person name="Ichinomiya M."/>
            <person name="Sato N."/>
            <person name="Blanc-Mathieu R."/>
            <person name="Endo H."/>
            <person name="Kuwata A."/>
            <person name="Ogata H."/>
        </authorList>
    </citation>
    <scope>NUCLEOTIDE SEQUENCE [LARGE SCALE GENOMIC DNA]</scope>
</reference>
<comment type="caution">
    <text evidence="6">The sequence shown here is derived from an EMBL/GenBank/DDBJ whole genome shotgun (WGS) entry which is preliminary data.</text>
</comment>
<dbReference type="PANTHER" id="PTHR10924:SF6">
    <property type="entry name" value="SOLUTE CARRIER FAMILY 49 MEMBER A3"/>
    <property type="match status" value="1"/>
</dbReference>
<proteinExistence type="predicted"/>
<keyword evidence="4 5" id="KW-0472">Membrane</keyword>
<feature type="transmembrane region" description="Helical" evidence="5">
    <location>
        <begin position="460"/>
        <end position="479"/>
    </location>
</feature>
<evidence type="ECO:0000256" key="1">
    <source>
        <dbReference type="ARBA" id="ARBA00004141"/>
    </source>
</evidence>
<evidence type="ECO:0000313" key="6">
    <source>
        <dbReference type="EMBL" id="GMI43975.1"/>
    </source>
</evidence>
<dbReference type="GO" id="GO:0016020">
    <property type="term" value="C:membrane"/>
    <property type="evidence" value="ECO:0007669"/>
    <property type="project" value="UniProtKB-SubCell"/>
</dbReference>
<dbReference type="SUPFAM" id="SSF103473">
    <property type="entry name" value="MFS general substrate transporter"/>
    <property type="match status" value="1"/>
</dbReference>
<dbReference type="Proteomes" id="UP001165065">
    <property type="component" value="Unassembled WGS sequence"/>
</dbReference>
<dbReference type="Pfam" id="PF07690">
    <property type="entry name" value="MFS_1"/>
    <property type="match status" value="1"/>
</dbReference>
<dbReference type="PANTHER" id="PTHR10924">
    <property type="entry name" value="MAJOR FACILITATOR SUPERFAMILY PROTEIN-RELATED"/>
    <property type="match status" value="1"/>
</dbReference>
<feature type="transmembrane region" description="Helical" evidence="5">
    <location>
        <begin position="157"/>
        <end position="176"/>
    </location>
</feature>
<keyword evidence="3 5" id="KW-1133">Transmembrane helix</keyword>
<evidence type="ECO:0000256" key="2">
    <source>
        <dbReference type="ARBA" id="ARBA00022692"/>
    </source>
</evidence>
<feature type="transmembrane region" description="Helical" evidence="5">
    <location>
        <begin position="20"/>
        <end position="44"/>
    </location>
</feature>
<feature type="transmembrane region" description="Helical" evidence="5">
    <location>
        <begin position="295"/>
        <end position="319"/>
    </location>
</feature>
<dbReference type="AlphaFoldDB" id="A0A9W7GEP8"/>
<dbReference type="GO" id="GO:0022857">
    <property type="term" value="F:transmembrane transporter activity"/>
    <property type="evidence" value="ECO:0007669"/>
    <property type="project" value="InterPro"/>
</dbReference>
<dbReference type="InterPro" id="IPR011701">
    <property type="entry name" value="MFS"/>
</dbReference>
<feature type="transmembrane region" description="Helical" evidence="5">
    <location>
        <begin position="92"/>
        <end position="113"/>
    </location>
</feature>
<feature type="transmembrane region" description="Helical" evidence="5">
    <location>
        <begin position="196"/>
        <end position="215"/>
    </location>
</feature>
<comment type="subcellular location">
    <subcellularLocation>
        <location evidence="1">Membrane</location>
        <topology evidence="1">Multi-pass membrane protein</topology>
    </subcellularLocation>
</comment>
<dbReference type="InterPro" id="IPR049680">
    <property type="entry name" value="FLVCR1-2_SLC49-like"/>
</dbReference>
<evidence type="ECO:0000313" key="7">
    <source>
        <dbReference type="Proteomes" id="UP001165065"/>
    </source>
</evidence>
<feature type="transmembrane region" description="Helical" evidence="5">
    <location>
        <begin position="423"/>
        <end position="445"/>
    </location>
</feature>
<dbReference type="InterPro" id="IPR036259">
    <property type="entry name" value="MFS_trans_sf"/>
</dbReference>
<keyword evidence="2 5" id="KW-0812">Transmembrane</keyword>
<feature type="transmembrane region" description="Helical" evidence="5">
    <location>
        <begin position="331"/>
        <end position="348"/>
    </location>
</feature>
<evidence type="ECO:0000256" key="3">
    <source>
        <dbReference type="ARBA" id="ARBA00022989"/>
    </source>
</evidence>
<accession>A0A9W7GEP8</accession>
<dbReference type="EMBL" id="BRYA01000203">
    <property type="protein sequence ID" value="GMI43975.1"/>
    <property type="molecule type" value="Genomic_DNA"/>
</dbReference>
<evidence type="ECO:0000256" key="5">
    <source>
        <dbReference type="SAM" id="Phobius"/>
    </source>
</evidence>
<evidence type="ECO:0008006" key="8">
    <source>
        <dbReference type="Google" id="ProtNLM"/>
    </source>
</evidence>
<protein>
    <recommendedName>
        <fullName evidence="8">MFS general substrate transporter</fullName>
    </recommendedName>
</protein>
<feature type="transmembrane region" description="Helical" evidence="5">
    <location>
        <begin position="64"/>
        <end position="85"/>
    </location>
</feature>
<sequence length="502" mass="54122">MSPSPPLPPSRHYHLYPYRWLILFLFSISTLTNAALWTTFAPISDLSSSYFFSNDSTRSTSINNLALTYQVLYLPGTVLGSYFVLKGSLRTAVVFGAVSTSLGAIVRYVGVLLDPKSETAYYASLVGQCMCALGQPMFVNSPGLLSANWFGVHERDIATTVASLFAVIGNAVGQVMPAIVVSEDEDTGETKGMEDLLLMQAIMATVCAVGCAGWFQSEPLTPPSGSTEKRDKMRRNGILVGEDDADSIRAQLLIDTASEGRLSTGRGSLGRERKVEGGMKGIMDNLYTLTQNRQYVILFISFSFGLSLFNAILTVLSQILHPCGYTDDDAGNFAATLIGAGLLGAGFAGWSMDTYHNYRFLLKAGFFCASSTTVLLSFSIKSTTTAGLYASFGLLGFFMIPMLPTMIENAIECTYPMPEELSVGVLFAAGNVLGIGTTVLMQYLIDLGGDDACDKWDTPVNLLIMGTAWCCTVVALMYNGQYKRLKAEKEEKEEGGKTAGGV</sequence>
<gene>
    <name evidence="6" type="ORF">TrCOL_g7111</name>
</gene>
<dbReference type="OrthoDB" id="422206at2759"/>
<evidence type="ECO:0000256" key="4">
    <source>
        <dbReference type="ARBA" id="ARBA00023136"/>
    </source>
</evidence>
<name>A0A9W7GEP8_9STRA</name>